<dbReference type="Proteomes" id="UP000185544">
    <property type="component" value="Chromosome"/>
</dbReference>
<dbReference type="InterPro" id="IPR012902">
    <property type="entry name" value="N_methyl_site"/>
</dbReference>
<feature type="compositionally biased region" description="Low complexity" evidence="1">
    <location>
        <begin position="219"/>
        <end position="236"/>
    </location>
</feature>
<dbReference type="Pfam" id="PF07963">
    <property type="entry name" value="N_methyl"/>
    <property type="match status" value="1"/>
</dbReference>
<keyword evidence="4" id="KW-1185">Reference proteome</keyword>
<sequence length="236" mass="25530">MHMQGKGGFSLLEVMVAISILALVLTVITTAQIGVSGSNRNATNLGVAITLGRCKMTEVEEKLLKFGYPELDQNEKDEKCCKESEQVGFVCDTKIERVELPSLPSSSSNEDGGLSLSSLTGLIEGGTSLPPKRGDGLTSLAEPIKQQFGGAAGIEEILSMMMKMVYPSYKPMFEASIRRVSVTVRWKEGVMQRDFQIAQYVTNPAQGGFFSNPLPIQDSPFTPSTQQSSTSSTFSQ</sequence>
<evidence type="ECO:0000313" key="3">
    <source>
        <dbReference type="EMBL" id="APS00022.1"/>
    </source>
</evidence>
<dbReference type="NCBIfam" id="TIGR02532">
    <property type="entry name" value="IV_pilin_GFxxxE"/>
    <property type="match status" value="1"/>
</dbReference>
<evidence type="ECO:0000256" key="2">
    <source>
        <dbReference type="SAM" id="Phobius"/>
    </source>
</evidence>
<keyword evidence="2" id="KW-0812">Transmembrane</keyword>
<feature type="region of interest" description="Disordered" evidence="1">
    <location>
        <begin position="212"/>
        <end position="236"/>
    </location>
</feature>
<proteinExistence type="predicted"/>
<reference evidence="3 4" key="1">
    <citation type="submission" date="2016-08" db="EMBL/GenBank/DDBJ databases">
        <title>Identification and validation of antigenic proteins from Pajaroellobacter abortibovis using de-novo genome sequence assembly and reverse vaccinology.</title>
        <authorList>
            <person name="Welly B.T."/>
            <person name="Miller M.R."/>
            <person name="Stott J.L."/>
            <person name="Blanchard M.T."/>
            <person name="Islas-Trejo A.D."/>
            <person name="O'Rourke S.M."/>
            <person name="Young A.E."/>
            <person name="Medrano J.F."/>
            <person name="Van Eenennaam A.L."/>
        </authorList>
    </citation>
    <scope>NUCLEOTIDE SEQUENCE [LARGE SCALE GENOMIC DNA]</scope>
    <source>
        <strain evidence="3 4">BTF92-0548A/99-0131</strain>
    </source>
</reference>
<name>A0A1L6MWX3_9BACT</name>
<dbReference type="OrthoDB" id="5517329at2"/>
<keyword evidence="2" id="KW-1133">Transmembrane helix</keyword>
<dbReference type="KEGG" id="pabo:BCY86_04475"/>
<evidence type="ECO:0000313" key="4">
    <source>
        <dbReference type="Proteomes" id="UP000185544"/>
    </source>
</evidence>
<dbReference type="PROSITE" id="PS00409">
    <property type="entry name" value="PROKAR_NTER_METHYL"/>
    <property type="match status" value="1"/>
</dbReference>
<keyword evidence="2" id="KW-0472">Membrane</keyword>
<dbReference type="EMBL" id="CP016908">
    <property type="protein sequence ID" value="APS00022.1"/>
    <property type="molecule type" value="Genomic_DNA"/>
</dbReference>
<feature type="transmembrane region" description="Helical" evidence="2">
    <location>
        <begin position="12"/>
        <end position="35"/>
    </location>
</feature>
<gene>
    <name evidence="3" type="ORF">BCY86_04475</name>
</gene>
<dbReference type="AlphaFoldDB" id="A0A1L6MWX3"/>
<dbReference type="STRING" id="1882918.BCY86_04475"/>
<accession>A0A1L6MWX3</accession>
<evidence type="ECO:0000256" key="1">
    <source>
        <dbReference type="SAM" id="MobiDB-lite"/>
    </source>
</evidence>
<evidence type="ECO:0008006" key="5">
    <source>
        <dbReference type="Google" id="ProtNLM"/>
    </source>
</evidence>
<organism evidence="3 4">
    <name type="scientific">Pajaroellobacter abortibovis</name>
    <dbReference type="NCBI Taxonomy" id="1882918"/>
    <lineage>
        <taxon>Bacteria</taxon>
        <taxon>Pseudomonadati</taxon>
        <taxon>Myxococcota</taxon>
        <taxon>Polyangia</taxon>
        <taxon>Polyangiales</taxon>
        <taxon>Polyangiaceae</taxon>
    </lineage>
</organism>
<protein>
    <recommendedName>
        <fullName evidence="5">Prepilin-type N-terminal cleavage/methylation domain-containing protein</fullName>
    </recommendedName>
</protein>